<dbReference type="GO" id="GO:0004072">
    <property type="term" value="F:aspartate kinase activity"/>
    <property type="evidence" value="ECO:0007669"/>
    <property type="project" value="UniProtKB-EC"/>
</dbReference>
<dbReference type="PANTHER" id="PTHR21499:SF3">
    <property type="entry name" value="ASPARTOKINASE"/>
    <property type="match status" value="1"/>
</dbReference>
<protein>
    <recommendedName>
        <fullName evidence="14">Aspartokinase</fullName>
        <ecNumber evidence="14">2.7.2.4</ecNumber>
    </recommendedName>
</protein>
<evidence type="ECO:0000256" key="4">
    <source>
        <dbReference type="ARBA" id="ARBA00005139"/>
    </source>
</evidence>
<evidence type="ECO:0000256" key="7">
    <source>
        <dbReference type="ARBA" id="ARBA00022679"/>
    </source>
</evidence>
<evidence type="ECO:0000256" key="12">
    <source>
        <dbReference type="ARBA" id="ARBA00023154"/>
    </source>
</evidence>
<keyword evidence="19" id="KW-1185">Reference proteome</keyword>
<sequence length="405" mass="44750">MNILVQKFGGTSVESYEKMNKICEIIKKYKDENYDLVIVVSAMGRKGAPYATDTLIQLCKQVNEDVSKRELDLIMSCGEIISGTLLVNILKSKKINSILLTGAQAGIITNAKYGDSSVIDVNPCRIKEELQKNKVVVVTGFQGITENGEVTTLGRGGSDTSAVIVGAGLDAKIVEIYTDVDGIMTADPRIEPNAKVIDHINYEEVFQMAEKGAKVIHPRAVEIAKNNNIVLKIKNTLNPGDGTSIGSYLSREIDGYMSMNKDLMTGIANADGIVQVKITDCKEATFTDILSDMEKNEISMDMINFFVKEKAFTIDEEKLKCLEKLLDKYDITYEIVKNCSKVTLIGSRINGIPGVMVRIVRVLSEEKIEILQTSDSRMTISCVIKQEDLRKAVNALHKEFNLSKI</sequence>
<dbReference type="NCBIfam" id="NF006068">
    <property type="entry name" value="PRK08210.1"/>
    <property type="match status" value="1"/>
</dbReference>
<dbReference type="SUPFAM" id="SSF55021">
    <property type="entry name" value="ACT-like"/>
    <property type="match status" value="1"/>
</dbReference>
<evidence type="ECO:0000256" key="1">
    <source>
        <dbReference type="ARBA" id="ARBA00003121"/>
    </source>
</evidence>
<dbReference type="InterPro" id="IPR018042">
    <property type="entry name" value="Aspartate_kinase_CS"/>
</dbReference>
<accession>A0ABY8EG25</accession>
<dbReference type="PIRSF" id="PIRSF000726">
    <property type="entry name" value="Asp_kin"/>
    <property type="match status" value="1"/>
</dbReference>
<evidence type="ECO:0000256" key="3">
    <source>
        <dbReference type="ARBA" id="ARBA00004986"/>
    </source>
</evidence>
<keyword evidence="10" id="KW-0067">ATP-binding</keyword>
<keyword evidence="8" id="KW-0547">Nucleotide-binding</keyword>
<dbReference type="InterPro" id="IPR005260">
    <property type="entry name" value="Asp_kin_monofn"/>
</dbReference>
<dbReference type="NCBIfam" id="TIGR00657">
    <property type="entry name" value="asp_kinases"/>
    <property type="match status" value="1"/>
</dbReference>
<evidence type="ECO:0000256" key="10">
    <source>
        <dbReference type="ARBA" id="ARBA00022840"/>
    </source>
</evidence>
<evidence type="ECO:0000313" key="18">
    <source>
        <dbReference type="EMBL" id="WFD11731.1"/>
    </source>
</evidence>
<dbReference type="InterPro" id="IPR045865">
    <property type="entry name" value="ACT-like_dom_sf"/>
</dbReference>
<comment type="function">
    <text evidence="1">Catalyzes the phosphorylation of the beta-carboxyl group of aspartic acid with ATP to yield 4-phospho-L-aspartate, which is involved in the branched biosynthetic pathway leading to the biosynthesis of amino acids threonine, isoleucine and methionine.</text>
</comment>
<evidence type="ECO:0000256" key="5">
    <source>
        <dbReference type="ARBA" id="ARBA00010122"/>
    </source>
</evidence>
<evidence type="ECO:0000256" key="6">
    <source>
        <dbReference type="ARBA" id="ARBA00022605"/>
    </source>
</evidence>
<evidence type="ECO:0000259" key="16">
    <source>
        <dbReference type="Pfam" id="PF00696"/>
    </source>
</evidence>
<reference evidence="18 19" key="1">
    <citation type="submission" date="2023-03" db="EMBL/GenBank/DDBJ databases">
        <title>Complete genome sequence of Tepidibacter sp. SWIR-1, isolated from a deep-sea hydrothermal vent.</title>
        <authorList>
            <person name="Li X."/>
        </authorList>
    </citation>
    <scope>NUCLEOTIDE SEQUENCE [LARGE SCALE GENOMIC DNA]</scope>
    <source>
        <strain evidence="18 19">SWIR-1</strain>
    </source>
</reference>
<dbReference type="InterPro" id="IPR036393">
    <property type="entry name" value="AceGlu_kinase-like_sf"/>
</dbReference>
<dbReference type="Gene3D" id="3.40.1160.10">
    <property type="entry name" value="Acetylglutamate kinase-like"/>
    <property type="match status" value="1"/>
</dbReference>
<keyword evidence="6 15" id="KW-0028">Amino-acid biosynthesis</keyword>
<keyword evidence="7 14" id="KW-0808">Transferase</keyword>
<evidence type="ECO:0000256" key="8">
    <source>
        <dbReference type="ARBA" id="ARBA00022741"/>
    </source>
</evidence>
<evidence type="ECO:0000256" key="13">
    <source>
        <dbReference type="ARBA" id="ARBA00047872"/>
    </source>
</evidence>
<dbReference type="PROSITE" id="PS00324">
    <property type="entry name" value="ASPARTOKINASE"/>
    <property type="match status" value="1"/>
</dbReference>
<evidence type="ECO:0000256" key="9">
    <source>
        <dbReference type="ARBA" id="ARBA00022777"/>
    </source>
</evidence>
<feature type="domain" description="Aspartate/glutamate/uridylate kinase" evidence="16">
    <location>
        <begin position="3"/>
        <end position="235"/>
    </location>
</feature>
<dbReference type="Gene3D" id="3.30.2130.10">
    <property type="entry name" value="VC0802-like"/>
    <property type="match status" value="1"/>
</dbReference>
<name>A0ABY8EG25_9FIRM</name>
<comment type="catalytic activity">
    <reaction evidence="13 14">
        <text>L-aspartate + ATP = 4-phospho-L-aspartate + ADP</text>
        <dbReference type="Rhea" id="RHEA:23776"/>
        <dbReference type="ChEBI" id="CHEBI:29991"/>
        <dbReference type="ChEBI" id="CHEBI:30616"/>
        <dbReference type="ChEBI" id="CHEBI:57535"/>
        <dbReference type="ChEBI" id="CHEBI:456216"/>
        <dbReference type="EC" id="2.7.2.4"/>
    </reaction>
</comment>
<evidence type="ECO:0000256" key="2">
    <source>
        <dbReference type="ARBA" id="ARBA00004766"/>
    </source>
</evidence>
<dbReference type="PANTHER" id="PTHR21499">
    <property type="entry name" value="ASPARTATE KINASE"/>
    <property type="match status" value="1"/>
</dbReference>
<evidence type="ECO:0000256" key="11">
    <source>
        <dbReference type="ARBA" id="ARBA00022915"/>
    </source>
</evidence>
<dbReference type="SUPFAM" id="SSF53633">
    <property type="entry name" value="Carbamate kinase-like"/>
    <property type="match status" value="1"/>
</dbReference>
<evidence type="ECO:0000256" key="15">
    <source>
        <dbReference type="RuleBase" id="RU004249"/>
    </source>
</evidence>
<evidence type="ECO:0000259" key="17">
    <source>
        <dbReference type="Pfam" id="PF13840"/>
    </source>
</evidence>
<dbReference type="InterPro" id="IPR027795">
    <property type="entry name" value="CASTOR_ACT_dom"/>
</dbReference>
<dbReference type="InterPro" id="IPR001048">
    <property type="entry name" value="Asp/Glu/Uridylate_kinase"/>
</dbReference>
<proteinExistence type="inferred from homology"/>
<feature type="domain" description="CASTOR ACT" evidence="17">
    <location>
        <begin position="335"/>
        <end position="398"/>
    </location>
</feature>
<comment type="similarity">
    <text evidence="5 14">Belongs to the aspartokinase family.</text>
</comment>
<comment type="pathway">
    <text evidence="4 15">Amino-acid biosynthesis; L-threonine biosynthesis; L-threonine from L-aspartate: step 1/5.</text>
</comment>
<dbReference type="RefSeq" id="WP_277733878.1">
    <property type="nucleotide sequence ID" value="NZ_CP120733.1"/>
</dbReference>
<dbReference type="Pfam" id="PF13840">
    <property type="entry name" value="ACT_7"/>
    <property type="match status" value="1"/>
</dbReference>
<keyword evidence="11" id="KW-0220">Diaminopimelate biosynthesis</keyword>
<keyword evidence="9 14" id="KW-0418">Kinase</keyword>
<keyword evidence="12" id="KW-0457">Lysine biosynthesis</keyword>
<dbReference type="Proteomes" id="UP001222800">
    <property type="component" value="Chromosome"/>
</dbReference>
<gene>
    <name evidence="18" type="primary">dapG</name>
    <name evidence="18" type="ORF">P4S50_06545</name>
</gene>
<organism evidence="18 19">
    <name type="scientific">Tepidibacter hydrothermalis</name>
    <dbReference type="NCBI Taxonomy" id="3036126"/>
    <lineage>
        <taxon>Bacteria</taxon>
        <taxon>Bacillati</taxon>
        <taxon>Bacillota</taxon>
        <taxon>Clostridia</taxon>
        <taxon>Peptostreptococcales</taxon>
        <taxon>Peptostreptococcaceae</taxon>
        <taxon>Tepidibacter</taxon>
    </lineage>
</organism>
<dbReference type="EC" id="2.7.2.4" evidence="14"/>
<comment type="pathway">
    <text evidence="2 15">Amino-acid biosynthesis; L-lysine biosynthesis via DAP pathway; (S)-tetrahydrodipicolinate from L-aspartate: step 1/4.</text>
</comment>
<dbReference type="Pfam" id="PF00696">
    <property type="entry name" value="AA_kinase"/>
    <property type="match status" value="1"/>
</dbReference>
<comment type="pathway">
    <text evidence="3 15">Amino-acid biosynthesis; L-methionine biosynthesis via de novo pathway; L-homoserine from L-aspartate: step 1/3.</text>
</comment>
<dbReference type="EMBL" id="CP120733">
    <property type="protein sequence ID" value="WFD11731.1"/>
    <property type="molecule type" value="Genomic_DNA"/>
</dbReference>
<evidence type="ECO:0000256" key="14">
    <source>
        <dbReference type="RuleBase" id="RU003448"/>
    </source>
</evidence>
<dbReference type="InterPro" id="IPR001341">
    <property type="entry name" value="Asp_kinase"/>
</dbReference>
<evidence type="ECO:0000313" key="19">
    <source>
        <dbReference type="Proteomes" id="UP001222800"/>
    </source>
</evidence>